<name>A0A645GUN7_9ZZZZ</name>
<organism evidence="1">
    <name type="scientific">bioreactor metagenome</name>
    <dbReference type="NCBI Taxonomy" id="1076179"/>
    <lineage>
        <taxon>unclassified sequences</taxon>
        <taxon>metagenomes</taxon>
        <taxon>ecological metagenomes</taxon>
    </lineage>
</organism>
<gene>
    <name evidence="1" type="ORF">SDC9_175178</name>
</gene>
<sequence>MVLDFLHFFLDLRIALVFLEQFQIGGVAPPGCANGIIEEFGKLFVGQHQPAPVRDTICLAIELVGIQLIKIFQFLLRQYIGMKLGDTVNGVATENGHVSHPDLSISDYRHGIYQNRVLCLLQNLAAHSLINGFNNQIDPRKQILHHVQRPLFQCFGHDRVIGVTHGFLGNCPGVFPLQLLLIQQNSHEFRNAQGRMGVIDVDRHKFMDGMNGFAQFLKSPDDILNTG</sequence>
<reference evidence="1" key="1">
    <citation type="submission" date="2019-08" db="EMBL/GenBank/DDBJ databases">
        <authorList>
            <person name="Kucharzyk K."/>
            <person name="Murdoch R.W."/>
            <person name="Higgins S."/>
            <person name="Loffler F."/>
        </authorList>
    </citation>
    <scope>NUCLEOTIDE SEQUENCE</scope>
</reference>
<dbReference type="EMBL" id="VSSQ01077742">
    <property type="protein sequence ID" value="MPN27744.1"/>
    <property type="molecule type" value="Genomic_DNA"/>
</dbReference>
<accession>A0A645GUN7</accession>
<evidence type="ECO:0000313" key="1">
    <source>
        <dbReference type="EMBL" id="MPN27744.1"/>
    </source>
</evidence>
<proteinExistence type="predicted"/>
<dbReference type="AlphaFoldDB" id="A0A645GUN7"/>
<protein>
    <submittedName>
        <fullName evidence="1">Uncharacterized protein</fullName>
    </submittedName>
</protein>
<comment type="caution">
    <text evidence="1">The sequence shown here is derived from an EMBL/GenBank/DDBJ whole genome shotgun (WGS) entry which is preliminary data.</text>
</comment>